<evidence type="ECO:0000256" key="1">
    <source>
        <dbReference type="SAM" id="Coils"/>
    </source>
</evidence>
<name>A0A4Y6Q352_PERCE</name>
<keyword evidence="3" id="KW-1185">Reference proteome</keyword>
<dbReference type="OrthoDB" id="21421at2"/>
<keyword evidence="1" id="KW-0175">Coiled coil</keyword>
<dbReference type="Gene3D" id="3.10.450.50">
    <property type="match status" value="1"/>
</dbReference>
<reference evidence="2 3" key="1">
    <citation type="submission" date="2019-06" db="EMBL/GenBank/DDBJ databases">
        <title>Persicimonas caeni gen. nov., sp. nov., a predatory bacterium isolated from solar saltern.</title>
        <authorList>
            <person name="Wang S."/>
        </authorList>
    </citation>
    <scope>NUCLEOTIDE SEQUENCE [LARGE SCALE GENOMIC DNA]</scope>
    <source>
        <strain evidence="2 3">YN101</strain>
    </source>
</reference>
<evidence type="ECO:0000313" key="2">
    <source>
        <dbReference type="EMBL" id="QDG54899.1"/>
    </source>
</evidence>
<protein>
    <recommendedName>
        <fullName evidence="4">Preprotein translocase subunit SecA</fullName>
    </recommendedName>
</protein>
<dbReference type="AlphaFoldDB" id="A0A4Y6Q352"/>
<evidence type="ECO:0000313" key="3">
    <source>
        <dbReference type="Proteomes" id="UP000315995"/>
    </source>
</evidence>
<feature type="coiled-coil region" evidence="1">
    <location>
        <begin position="54"/>
        <end position="81"/>
    </location>
</feature>
<dbReference type="Pfam" id="PF02810">
    <property type="entry name" value="SEC-C"/>
    <property type="match status" value="1"/>
</dbReference>
<proteinExistence type="predicted"/>
<dbReference type="PANTHER" id="PTHR33747:SF1">
    <property type="entry name" value="ADENYLATE CYCLASE-ASSOCIATED CAP C-TERMINAL DOMAIN-CONTAINING PROTEIN"/>
    <property type="match status" value="1"/>
</dbReference>
<dbReference type="Proteomes" id="UP000315995">
    <property type="component" value="Chromosome"/>
</dbReference>
<dbReference type="SUPFAM" id="SSF103642">
    <property type="entry name" value="Sec-C motif"/>
    <property type="match status" value="1"/>
</dbReference>
<evidence type="ECO:0008006" key="4">
    <source>
        <dbReference type="Google" id="ProtNLM"/>
    </source>
</evidence>
<sequence>MLATMFLSTYGDPDTLPAVRRTLDRVRSGANDPLADDSIRELERAIDELEFDEDVDAGKTAEELRREIEDLRHENARLREEIGLSGEPYRKGASEKLGRNDPCWCGSGRKYKRCHLKSDQS</sequence>
<accession>A0A5B8YF02</accession>
<dbReference type="InterPro" id="IPR004027">
    <property type="entry name" value="SEC_C_motif"/>
</dbReference>
<dbReference type="PANTHER" id="PTHR33747">
    <property type="entry name" value="UPF0225 PROTEIN SCO1677"/>
    <property type="match status" value="1"/>
</dbReference>
<gene>
    <name evidence="2" type="ORF">FIV42_15505</name>
</gene>
<dbReference type="EMBL" id="CP041186">
    <property type="protein sequence ID" value="QDG54899.1"/>
    <property type="molecule type" value="Genomic_DNA"/>
</dbReference>
<organism evidence="2 3">
    <name type="scientific">Persicimonas caeni</name>
    <dbReference type="NCBI Taxonomy" id="2292766"/>
    <lineage>
        <taxon>Bacteria</taxon>
        <taxon>Deltaproteobacteria</taxon>
        <taxon>Bradymonadales</taxon>
        <taxon>Bradymonadaceae</taxon>
        <taxon>Persicimonas</taxon>
    </lineage>
</organism>
<accession>A0A4Y6Q352</accession>